<dbReference type="Pfam" id="PF14231">
    <property type="entry name" value="GXWXG"/>
    <property type="match status" value="1"/>
</dbReference>
<dbReference type="STRING" id="417292.SAMN05421806_12627"/>
<evidence type="ECO:0000313" key="3">
    <source>
        <dbReference type="EMBL" id="SDL30480.1"/>
    </source>
</evidence>
<dbReference type="InterPro" id="IPR025568">
    <property type="entry name" value="DUF4334"/>
</dbReference>
<accession>A0A1G9IZ50</accession>
<dbReference type="InterPro" id="IPR025951">
    <property type="entry name" value="GXWXG_dom"/>
</dbReference>
<feature type="domain" description="GXWXG" evidence="1">
    <location>
        <begin position="45"/>
        <end position="101"/>
    </location>
</feature>
<sequence length="195" mass="21354">MSQEQDQIDVAPRPPGARLVRPTVVERWRALREASGPVDIGALDALWADLAVVEASSLLGSWRGFALPTGHPLERVLARSRWHGKRFVALDDAKPLICRGPGGGLYSDTAAGKGEASLWNVEFRGEVTATMVYDGMAVFDHFKRVDENTLMGVMNGKPHLVLAEGRHFYFGLEREHVGPGSADFTHGREPGRDRG</sequence>
<reference evidence="3 4" key="1">
    <citation type="submission" date="2016-10" db="EMBL/GenBank/DDBJ databases">
        <authorList>
            <person name="de Groot N.N."/>
        </authorList>
    </citation>
    <scope>NUCLEOTIDE SEQUENCE [LARGE SCALE GENOMIC DNA]</scope>
    <source>
        <strain evidence="3 4">CGMCC 4.5727</strain>
    </source>
</reference>
<evidence type="ECO:0000313" key="4">
    <source>
        <dbReference type="Proteomes" id="UP000199155"/>
    </source>
</evidence>
<dbReference type="OrthoDB" id="8905397at2"/>
<gene>
    <name evidence="3" type="ORF">SAMN05421806_12627</name>
</gene>
<proteinExistence type="predicted"/>
<dbReference type="Gene3D" id="2.40.128.580">
    <property type="entry name" value="GXWXG domain"/>
    <property type="match status" value="1"/>
</dbReference>
<dbReference type="Pfam" id="PF14232">
    <property type="entry name" value="DUF4334"/>
    <property type="match status" value="1"/>
</dbReference>
<organism evidence="3 4">
    <name type="scientific">Streptomyces indicus</name>
    <dbReference type="NCBI Taxonomy" id="417292"/>
    <lineage>
        <taxon>Bacteria</taxon>
        <taxon>Bacillati</taxon>
        <taxon>Actinomycetota</taxon>
        <taxon>Actinomycetes</taxon>
        <taxon>Kitasatosporales</taxon>
        <taxon>Streptomycetaceae</taxon>
        <taxon>Streptomyces</taxon>
    </lineage>
</organism>
<dbReference type="Proteomes" id="UP000199155">
    <property type="component" value="Unassembled WGS sequence"/>
</dbReference>
<evidence type="ECO:0000259" key="1">
    <source>
        <dbReference type="Pfam" id="PF14231"/>
    </source>
</evidence>
<keyword evidence="4" id="KW-1185">Reference proteome</keyword>
<dbReference type="AlphaFoldDB" id="A0A1G9IZ50"/>
<evidence type="ECO:0000259" key="2">
    <source>
        <dbReference type="Pfam" id="PF14232"/>
    </source>
</evidence>
<protein>
    <submittedName>
        <fullName evidence="3">GXWXG protein</fullName>
    </submittedName>
</protein>
<dbReference type="RefSeq" id="WP_093617682.1">
    <property type="nucleotide sequence ID" value="NZ_FNFF01000026.1"/>
</dbReference>
<name>A0A1G9IZ50_9ACTN</name>
<feature type="domain" description="DUF4334" evidence="2">
    <location>
        <begin position="114"/>
        <end position="174"/>
    </location>
</feature>
<dbReference type="EMBL" id="FNFF01000026">
    <property type="protein sequence ID" value="SDL30480.1"/>
    <property type="molecule type" value="Genomic_DNA"/>
</dbReference>